<reference evidence="2 3" key="1">
    <citation type="journal article" date="2019" name="Nat. Microbiol.">
        <title>Mediterranean grassland soil C-N compound turnover is dependent on rainfall and depth, and is mediated by genomically divergent microorganisms.</title>
        <authorList>
            <person name="Diamond S."/>
            <person name="Andeer P.F."/>
            <person name="Li Z."/>
            <person name="Crits-Christoph A."/>
            <person name="Burstein D."/>
            <person name="Anantharaman K."/>
            <person name="Lane K.R."/>
            <person name="Thomas B.C."/>
            <person name="Pan C."/>
            <person name="Northen T.R."/>
            <person name="Banfield J.F."/>
        </authorList>
    </citation>
    <scope>NUCLEOTIDE SEQUENCE [LARGE SCALE GENOMIC DNA]</scope>
    <source>
        <strain evidence="2">WS_5</strain>
    </source>
</reference>
<comment type="caution">
    <text evidence="2">The sequence shown here is derived from an EMBL/GenBank/DDBJ whole genome shotgun (WGS) entry which is preliminary data.</text>
</comment>
<feature type="region of interest" description="Disordered" evidence="1">
    <location>
        <begin position="106"/>
        <end position="159"/>
    </location>
</feature>
<gene>
    <name evidence="2" type="ORF">E6K75_09370</name>
</gene>
<accession>A0A538SVR4</accession>
<evidence type="ECO:0000313" key="2">
    <source>
        <dbReference type="EMBL" id="TMQ55473.1"/>
    </source>
</evidence>
<evidence type="ECO:0000256" key="1">
    <source>
        <dbReference type="SAM" id="MobiDB-lite"/>
    </source>
</evidence>
<dbReference type="Proteomes" id="UP000320913">
    <property type="component" value="Unassembled WGS sequence"/>
</dbReference>
<protein>
    <submittedName>
        <fullName evidence="2">Uncharacterized protein</fullName>
    </submittedName>
</protein>
<organism evidence="2 3">
    <name type="scientific">Eiseniibacteriota bacterium</name>
    <dbReference type="NCBI Taxonomy" id="2212470"/>
    <lineage>
        <taxon>Bacteria</taxon>
        <taxon>Candidatus Eiseniibacteriota</taxon>
    </lineage>
</organism>
<sequence>MSTLDTNPVIFGLRDFYNSSPEAREILTHFASWKENKKVTGVKRVHRRLSRVGSMVDRPQIEQFFRTLHNIGLGEFISGEGVRRPRFIWGYPLTRLSQVATGDAWELEPLPDPLPTNGQENSDADEVLDSGEPVGLDQTRAGATRAGATRAGATRAGESGSVGTIKHTFRLREDLSVKFRLPRDLTMTEAVRLAEYVKTLPFGF</sequence>
<proteinExistence type="predicted"/>
<feature type="compositionally biased region" description="Low complexity" evidence="1">
    <location>
        <begin position="139"/>
        <end position="157"/>
    </location>
</feature>
<name>A0A538SVR4_UNCEI</name>
<dbReference type="AlphaFoldDB" id="A0A538SVR4"/>
<dbReference type="EMBL" id="VBOV01000257">
    <property type="protein sequence ID" value="TMQ55473.1"/>
    <property type="molecule type" value="Genomic_DNA"/>
</dbReference>
<evidence type="ECO:0000313" key="3">
    <source>
        <dbReference type="Proteomes" id="UP000320913"/>
    </source>
</evidence>